<organism evidence="7 8">
    <name type="scientific">Isachenkonia alkalipeptolytica</name>
    <dbReference type="NCBI Taxonomy" id="2565777"/>
    <lineage>
        <taxon>Bacteria</taxon>
        <taxon>Bacillati</taxon>
        <taxon>Bacillota</taxon>
        <taxon>Clostridia</taxon>
        <taxon>Eubacteriales</taxon>
        <taxon>Clostridiaceae</taxon>
        <taxon>Isachenkonia</taxon>
    </lineage>
</organism>
<keyword evidence="2 7" id="KW-0645">Protease</keyword>
<evidence type="ECO:0000313" key="8">
    <source>
        <dbReference type="Proteomes" id="UP000449710"/>
    </source>
</evidence>
<evidence type="ECO:0000256" key="2">
    <source>
        <dbReference type="ARBA" id="ARBA00022670"/>
    </source>
</evidence>
<evidence type="ECO:0000256" key="6">
    <source>
        <dbReference type="ARBA" id="ARBA00044538"/>
    </source>
</evidence>
<dbReference type="CDD" id="cd16332">
    <property type="entry name" value="Prp-like"/>
    <property type="match status" value="1"/>
</dbReference>
<dbReference type="EMBL" id="SUMG01000014">
    <property type="protein sequence ID" value="NBG88944.1"/>
    <property type="molecule type" value="Genomic_DNA"/>
</dbReference>
<name>A0AA43XME9_9CLOT</name>
<proteinExistence type="inferred from homology"/>
<reference evidence="7 8" key="1">
    <citation type="submission" date="2019-04" db="EMBL/GenBank/DDBJ databases">
        <title>Isachenkonia alkalipeptolytica gen. nov. sp. nov. a new anaerobic, alkiliphilic organothrophic bacterium capable to reduce synthesized ferrihydrite isolated from a soda lake.</title>
        <authorList>
            <person name="Toshchakov S.V."/>
            <person name="Zavarzina D.G."/>
            <person name="Zhilina T.N."/>
            <person name="Kostrikina N.A."/>
            <person name="Kublanov I.V."/>
        </authorList>
    </citation>
    <scope>NUCLEOTIDE SEQUENCE [LARGE SCALE GENOMIC DNA]</scope>
    <source>
        <strain evidence="7 8">Z-1701</strain>
    </source>
</reference>
<dbReference type="GO" id="GO:0042254">
    <property type="term" value="P:ribosome biogenesis"/>
    <property type="evidence" value="ECO:0007669"/>
    <property type="project" value="UniProtKB-KW"/>
</dbReference>
<accession>A0AA43XME9</accession>
<comment type="caution">
    <text evidence="7">The sequence shown here is derived from an EMBL/GenBank/DDBJ whole genome shotgun (WGS) entry which is preliminary data.</text>
</comment>
<keyword evidence="8" id="KW-1185">Reference proteome</keyword>
<dbReference type="InterPro" id="IPR007422">
    <property type="entry name" value="Peptidase_Prp"/>
</dbReference>
<dbReference type="AlphaFoldDB" id="A0AA43XME9"/>
<dbReference type="GO" id="GO:0006508">
    <property type="term" value="P:proteolysis"/>
    <property type="evidence" value="ECO:0007669"/>
    <property type="project" value="UniProtKB-KW"/>
</dbReference>
<evidence type="ECO:0000256" key="1">
    <source>
        <dbReference type="ARBA" id="ARBA00022517"/>
    </source>
</evidence>
<dbReference type="SUPFAM" id="SSF118010">
    <property type="entry name" value="TM1457-like"/>
    <property type="match status" value="1"/>
</dbReference>
<comment type="similarity">
    <text evidence="5">Belongs to the Prp family.</text>
</comment>
<keyword evidence="4" id="KW-0788">Thiol protease</keyword>
<gene>
    <name evidence="7" type="ORF">ISALK_10580</name>
</gene>
<dbReference type="PANTHER" id="PTHR39178">
    <property type="entry name" value="HYPOTHETICAL RIBOSOME-ASSOCIATED PROTEIN"/>
    <property type="match status" value="1"/>
</dbReference>
<evidence type="ECO:0000256" key="4">
    <source>
        <dbReference type="ARBA" id="ARBA00022807"/>
    </source>
</evidence>
<protein>
    <recommendedName>
        <fullName evidence="6">Ribosomal processing cysteine protease Prp</fullName>
    </recommendedName>
</protein>
<evidence type="ECO:0000313" key="7">
    <source>
        <dbReference type="EMBL" id="NBG88944.1"/>
    </source>
</evidence>
<keyword evidence="3" id="KW-0378">Hydrolase</keyword>
<keyword evidence="1" id="KW-0690">Ribosome biogenesis</keyword>
<dbReference type="InterPro" id="IPR036764">
    <property type="entry name" value="Peptidase_Prp_sf"/>
</dbReference>
<dbReference type="GO" id="GO:0008234">
    <property type="term" value="F:cysteine-type peptidase activity"/>
    <property type="evidence" value="ECO:0007669"/>
    <property type="project" value="UniProtKB-KW"/>
</dbReference>
<dbReference type="Gene3D" id="3.30.70.1490">
    <property type="entry name" value="Cysteine protease Prp"/>
    <property type="match status" value="1"/>
</dbReference>
<dbReference type="Proteomes" id="UP000449710">
    <property type="component" value="Unassembled WGS sequence"/>
</dbReference>
<sequence length="109" mass="12269">MVKVKIKKNNERIYYFEITGHANAAKYGEDIVCSAISVLGQTCIIGLIEVANIDINYRIETGFLTCEIPSNLSATKAREVDIIVNTMYLGMKSVQHSYSEFMEINELEV</sequence>
<evidence type="ECO:0000256" key="5">
    <source>
        <dbReference type="ARBA" id="ARBA00044503"/>
    </source>
</evidence>
<dbReference type="Pfam" id="PF04327">
    <property type="entry name" value="Peptidase_Prp"/>
    <property type="match status" value="1"/>
</dbReference>
<dbReference type="PANTHER" id="PTHR39178:SF1">
    <property type="entry name" value="RIBOSOMAL-PROCESSING CYSTEINE PROTEASE PRP"/>
    <property type="match status" value="1"/>
</dbReference>
<evidence type="ECO:0000256" key="3">
    <source>
        <dbReference type="ARBA" id="ARBA00022801"/>
    </source>
</evidence>
<dbReference type="RefSeq" id="WP_160722090.1">
    <property type="nucleotide sequence ID" value="NZ_SUMG01000014.1"/>
</dbReference>